<dbReference type="InterPro" id="IPR017853">
    <property type="entry name" value="GH"/>
</dbReference>
<dbReference type="AlphaFoldDB" id="A0A5J4PXT9"/>
<dbReference type="EMBL" id="SNRY01005688">
    <property type="protein sequence ID" value="KAA6314345.1"/>
    <property type="molecule type" value="Genomic_DNA"/>
</dbReference>
<reference evidence="3" key="1">
    <citation type="submission" date="2019-03" db="EMBL/GenBank/DDBJ databases">
        <title>Single cell metagenomics reveals metabolic interactions within the superorganism composed of flagellate Streblomastix strix and complex community of Bacteroidetes bacteria on its surface.</title>
        <authorList>
            <person name="Treitli S.C."/>
            <person name="Kolisko M."/>
            <person name="Husnik F."/>
            <person name="Keeling P."/>
            <person name="Hampl V."/>
        </authorList>
    </citation>
    <scope>NUCLEOTIDE SEQUENCE</scope>
    <source>
        <strain evidence="3">STM</strain>
    </source>
</reference>
<evidence type="ECO:0008006" key="4">
    <source>
        <dbReference type="Google" id="ProtNLM"/>
    </source>
</evidence>
<feature type="non-terminal residue" evidence="3">
    <location>
        <position position="1"/>
    </location>
</feature>
<dbReference type="InterPro" id="IPR052720">
    <property type="entry name" value="Glycosyl_hydrolase_97"/>
</dbReference>
<organism evidence="3">
    <name type="scientific">termite gut metagenome</name>
    <dbReference type="NCBI Taxonomy" id="433724"/>
    <lineage>
        <taxon>unclassified sequences</taxon>
        <taxon>metagenomes</taxon>
        <taxon>organismal metagenomes</taxon>
    </lineage>
</organism>
<evidence type="ECO:0000259" key="2">
    <source>
        <dbReference type="Pfam" id="PF14508"/>
    </source>
</evidence>
<dbReference type="Gene3D" id="3.20.20.70">
    <property type="entry name" value="Aldolase class I"/>
    <property type="match status" value="1"/>
</dbReference>
<accession>A0A5J4PXT9</accession>
<sequence length="478" mass="54525">DKSIKVSVSHEDNRVKIDIRKSNQPVITLDANGLKFEEEGFDFTKDLTVQSVQTHSINESYTLPTGKTSHYTNKANEMVVAFSNKEKNGMCLIVRAQNDGVAFRYAFNNTTPLRVAAENTSYFIPENSSTWAMEYSWDSEKEYLHRNSNEMNADIYHFPFLIETPSKQWILLHEADVVGKSIASGISGNKGNGRFDITWNYPHPSSSNQMNEWMKILVNETYDIQASPNFATPWRMLIIDNKLGTIVESTMTENLNPPSEVKIVDWMSPGVAVFPWWANHRANSDEKILREYIDCAVTMGWDVLEFDISLIGTRGDRPHPEWLTTPWVKDIVDYAHSKNIKVYGWDDRANLDTPEERDFIFGKYRELGVDGIKIDFVNSSAQLANEFRESCLRDAAKYKLMVSFHGEYTPRGERKRFPNLMTQEGILGSEYYGSSVPNPVHNTTIPFTRNVVGPMDYTPTAYSAQGRKTTYAHETALP</sequence>
<dbReference type="InterPro" id="IPR014718">
    <property type="entry name" value="GH-type_carb-bd"/>
</dbReference>
<feature type="non-terminal residue" evidence="3">
    <location>
        <position position="478"/>
    </location>
</feature>
<proteinExistence type="predicted"/>
<dbReference type="PANTHER" id="PTHR35803">
    <property type="entry name" value="GLUCAN 1,4-ALPHA-GLUCOSIDASE SUSB-RELATED"/>
    <property type="match status" value="1"/>
</dbReference>
<dbReference type="PANTHER" id="PTHR35803:SF2">
    <property type="entry name" value="RETAINING ALPHA-GALACTOSIDASE"/>
    <property type="match status" value="1"/>
</dbReference>
<comment type="caution">
    <text evidence="3">The sequence shown here is derived from an EMBL/GenBank/DDBJ whole genome shotgun (WGS) entry which is preliminary data.</text>
</comment>
<dbReference type="Pfam" id="PF14508">
    <property type="entry name" value="GH97_N"/>
    <property type="match status" value="1"/>
</dbReference>
<name>A0A5J4PXT9_9ZZZZ</name>
<gene>
    <name evidence="3" type="ORF">EZS27_035026</name>
</gene>
<evidence type="ECO:0000259" key="1">
    <source>
        <dbReference type="Pfam" id="PF10566"/>
    </source>
</evidence>
<dbReference type="Pfam" id="PF10566">
    <property type="entry name" value="Glyco_hydro_97"/>
    <property type="match status" value="1"/>
</dbReference>
<protein>
    <recommendedName>
        <fullName evidence="4">Alpha-galactosidase</fullName>
    </recommendedName>
</protein>
<evidence type="ECO:0000313" key="3">
    <source>
        <dbReference type="EMBL" id="KAA6314345.1"/>
    </source>
</evidence>
<dbReference type="InterPro" id="IPR013785">
    <property type="entry name" value="Aldolase_TIM"/>
</dbReference>
<dbReference type="Gene3D" id="2.70.98.10">
    <property type="match status" value="1"/>
</dbReference>
<dbReference type="GO" id="GO:0030246">
    <property type="term" value="F:carbohydrate binding"/>
    <property type="evidence" value="ECO:0007669"/>
    <property type="project" value="InterPro"/>
</dbReference>
<feature type="domain" description="Glycosyl-hydrolase 97 N-terminal" evidence="2">
    <location>
        <begin position="1"/>
        <end position="258"/>
    </location>
</feature>
<feature type="domain" description="Glycosyl-hydrolase 97 catalytic" evidence="1">
    <location>
        <begin position="279"/>
        <end position="426"/>
    </location>
</feature>
<dbReference type="InterPro" id="IPR019563">
    <property type="entry name" value="GH97_catalytic"/>
</dbReference>
<dbReference type="InterPro" id="IPR029486">
    <property type="entry name" value="GH97_N"/>
</dbReference>
<dbReference type="SUPFAM" id="SSF51445">
    <property type="entry name" value="(Trans)glycosidases"/>
    <property type="match status" value="1"/>
</dbReference>